<keyword evidence="12" id="KW-1185">Reference proteome</keyword>
<dbReference type="Pfam" id="PF21466">
    <property type="entry name" value="GH101_dom-5"/>
    <property type="match status" value="1"/>
</dbReference>
<dbReference type="Gene3D" id="2.60.40.1180">
    <property type="entry name" value="Golgi alpha-mannosidase II"/>
    <property type="match status" value="1"/>
</dbReference>
<name>A0A1M5RA61_9FLAO</name>
<dbReference type="EMBL" id="FQWO01000009">
    <property type="protein sequence ID" value="SHH22703.1"/>
    <property type="molecule type" value="Genomic_DNA"/>
</dbReference>
<feature type="domain" description="Galactose mutarotase-like fold" evidence="8">
    <location>
        <begin position="39"/>
        <end position="270"/>
    </location>
</feature>
<keyword evidence="3" id="KW-0106">Calcium</keyword>
<evidence type="ECO:0000256" key="2">
    <source>
        <dbReference type="ARBA" id="ARBA00011245"/>
    </source>
</evidence>
<evidence type="ECO:0000313" key="11">
    <source>
        <dbReference type="EMBL" id="SHH22703.1"/>
    </source>
</evidence>
<dbReference type="InterPro" id="IPR049314">
    <property type="entry name" value="GH101_dom-5"/>
</dbReference>
<comment type="subunit">
    <text evidence="2">Monomer.</text>
</comment>
<dbReference type="InterPro" id="IPR025706">
    <property type="entry name" value="Endoa_GalNAc"/>
</dbReference>
<dbReference type="InterPro" id="IPR040633">
    <property type="entry name" value="Gal_mutarotas_3"/>
</dbReference>
<dbReference type="RefSeq" id="WP_072944712.1">
    <property type="nucleotide sequence ID" value="NZ_FQWO01000009.1"/>
</dbReference>
<keyword evidence="4" id="KW-0732">Signal</keyword>
<evidence type="ECO:0000259" key="7">
    <source>
        <dbReference type="Pfam" id="PF17974"/>
    </source>
</evidence>
<sequence length="997" mass="111430">MKLLFRHAFLILTLQLLSLQTHAMANKKGADNGNAEPTIASKTIKVTLDSSFPRIIQYNWIANGAVLYGQEDQLSQVLINGTLYKPKTTFSLEKNTANYVLEIPEIKVSVKIQIKVLANIVEFNVTQITENGTFKVSTFEIPNHNLVSVRSSQAEASFAGAKMFTAVKGTGDEFLPLKAAMAKDSIAKNYLYGIVNTAQLAASIWSNSVTEKNDDTRVQKQTVVTKDYARTGIWSGSWIYRAKGMKTTDPLPVAKIVITNDANGDQKVDWQDGAIAFRTIMNNPLGSDKIKDWVVQRIPMNFGSQATNPFTKTLDETKRIFLNTDGLGQYVILKGYGSEGHDSKHPDYGDIGKRQGGAKDMEMLCKQAIKYNAFMGVHINATESYPEAEAFNDSLIDKTKKGWDWLDPSYYINKRYDASSNNRMLRLKSLKDQVPSLAFIYCDVWYAKGSWDSRKLGREIHSLGLTLTTEFPNDHEYDAIWNHWAVDYNYGGKDIKGFNSQIVRFIRNHQKDTWIARHPLLGGTEMDDFEGWQGRNNIDNTIEMTFGTGLPTKYLQHFPILKWEENAISLDKNVNVSLISGKRTINKDGRTVLNGDSYLLPWNPYTEEKLYHWNKAGGTTTWELPKSWGNLKTVQLYKLNDQGREFVQEIELKNGQLIIEADPKTPYVLYKKKTASNIVANFGEGTFIKDPGFNSGNLKNWKVDGNGAAVVRSKIGQYELEINGTTPVTISQTISGLTAGTYYASVYVSTSSDRRAYLGVNNYGGQEVSTYANNSLWKNYISADSKHDTNMQRMYVFFKVPQGQTTANLFLRAEAGTSQVLFDDIRVAPISQTAKPANVFFAENFENIPDGLYPFIKGPSGGVNDPRTHLAELHAPYTQKGWNEKPIDDVINGKWSLKAHGEEQGLLLQTIPQTVRFKAGKTYTVTFNYEASGADYALVMGDGTVSKIAVAINAANTPTQTSFSFLGSESGNSWFGIEKLNGEQSDFVLDDLVIMEN</sequence>
<reference evidence="10 12" key="2">
    <citation type="submission" date="2018-03" db="EMBL/GenBank/DDBJ databases">
        <title>Genomic Encyclopedia of Archaeal and Bacterial Type Strains, Phase II (KMG-II): from individual species to whole genera.</title>
        <authorList>
            <person name="Goeker M."/>
        </authorList>
    </citation>
    <scope>NUCLEOTIDE SEQUENCE [LARGE SCALE GENOMIC DNA]</scope>
    <source>
        <strain evidence="10 12">DSM 17797</strain>
    </source>
</reference>
<dbReference type="InterPro" id="IPR013780">
    <property type="entry name" value="Glyco_hydro_b"/>
</dbReference>
<dbReference type="Pfam" id="PF17974">
    <property type="entry name" value="GalBD_like"/>
    <property type="match status" value="1"/>
</dbReference>
<protein>
    <submittedName>
        <fullName evidence="11">Endo-alpha-N-acetylgalactosaminidase</fullName>
    </submittedName>
</protein>
<dbReference type="EMBL" id="PVUB01000008">
    <property type="protein sequence ID" value="PRZ21654.1"/>
    <property type="molecule type" value="Genomic_DNA"/>
</dbReference>
<evidence type="ECO:0000259" key="6">
    <source>
        <dbReference type="Pfam" id="PF17451"/>
    </source>
</evidence>
<dbReference type="Gene3D" id="2.60.120.260">
    <property type="entry name" value="Galactose-binding domain-like"/>
    <property type="match status" value="2"/>
</dbReference>
<feature type="domain" description="Endo-alpha-N-acetylgalactosaminidase" evidence="7">
    <location>
        <begin position="835"/>
        <end position="979"/>
    </location>
</feature>
<accession>A0A1M5RA61</accession>
<dbReference type="AlphaFoldDB" id="A0A1M5RA61"/>
<evidence type="ECO:0000256" key="4">
    <source>
        <dbReference type="SAM" id="SignalP"/>
    </source>
</evidence>
<dbReference type="STRING" id="280093.SAMN05443373_10993"/>
<evidence type="ECO:0000313" key="12">
    <source>
        <dbReference type="Proteomes" id="UP000237771"/>
    </source>
</evidence>
<dbReference type="CDD" id="cd14244">
    <property type="entry name" value="GH_101_like"/>
    <property type="match status" value="1"/>
</dbReference>
<dbReference type="Pfam" id="PF17451">
    <property type="entry name" value="Glyco_hyd_101C"/>
    <property type="match status" value="1"/>
</dbReference>
<dbReference type="InterPro" id="IPR040502">
    <property type="entry name" value="GH101_dom-6"/>
</dbReference>
<dbReference type="Proteomes" id="UP000184384">
    <property type="component" value="Unassembled WGS sequence"/>
</dbReference>
<dbReference type="Pfam" id="PF12905">
    <property type="entry name" value="Glyco_hydro_101"/>
    <property type="match status" value="1"/>
</dbReference>
<dbReference type="Gene3D" id="3.20.20.80">
    <property type="entry name" value="Glycosidases"/>
    <property type="match status" value="1"/>
</dbReference>
<feature type="domain" description="Endo-alpha-N-acetylgalactosaminidase" evidence="9">
    <location>
        <begin position="688"/>
        <end position="822"/>
    </location>
</feature>
<evidence type="ECO:0000256" key="1">
    <source>
        <dbReference type="ARBA" id="ARBA00001913"/>
    </source>
</evidence>
<dbReference type="InterPro" id="IPR014718">
    <property type="entry name" value="GH-type_carb-bd"/>
</dbReference>
<reference evidence="11" key="1">
    <citation type="submission" date="2016-11" db="EMBL/GenBank/DDBJ databases">
        <authorList>
            <person name="Jaros S."/>
            <person name="Januszkiewicz K."/>
            <person name="Wedrychowicz H."/>
        </authorList>
    </citation>
    <scope>NUCLEOTIDE SEQUENCE [LARGE SCALE GENOMIC DNA]</scope>
    <source>
        <strain evidence="11">DSM 19729</strain>
    </source>
</reference>
<organism evidence="11">
    <name type="scientific">Flavobacterium granuli</name>
    <dbReference type="NCBI Taxonomy" id="280093"/>
    <lineage>
        <taxon>Bacteria</taxon>
        <taxon>Pseudomonadati</taxon>
        <taxon>Bacteroidota</taxon>
        <taxon>Flavobacteriia</taxon>
        <taxon>Flavobacteriales</taxon>
        <taxon>Flavobacteriaceae</taxon>
        <taxon>Flavobacterium</taxon>
    </lineage>
</organism>
<feature type="domain" description="Glycosyl hydrolase 101 beta-sandwich" evidence="6">
    <location>
        <begin position="550"/>
        <end position="645"/>
    </location>
</feature>
<dbReference type="OrthoDB" id="1095434at2"/>
<evidence type="ECO:0000313" key="10">
    <source>
        <dbReference type="EMBL" id="PRZ21654.1"/>
    </source>
</evidence>
<feature type="signal peptide" evidence="4">
    <location>
        <begin position="1"/>
        <end position="23"/>
    </location>
</feature>
<evidence type="ECO:0000259" key="9">
    <source>
        <dbReference type="Pfam" id="PF21466"/>
    </source>
</evidence>
<proteinExistence type="predicted"/>
<dbReference type="Pfam" id="PF18080">
    <property type="entry name" value="Gal_mutarotas_3"/>
    <property type="match status" value="1"/>
</dbReference>
<evidence type="ECO:0000259" key="5">
    <source>
        <dbReference type="Pfam" id="PF12905"/>
    </source>
</evidence>
<feature type="domain" description="Endo-alpha-N-acetylgalactosaminidase" evidence="5">
    <location>
        <begin position="271"/>
        <end position="539"/>
    </location>
</feature>
<dbReference type="InterPro" id="IPR035364">
    <property type="entry name" value="Beta_sandwich_GH101"/>
</dbReference>
<dbReference type="Proteomes" id="UP000237771">
    <property type="component" value="Unassembled WGS sequence"/>
</dbReference>
<evidence type="ECO:0000259" key="8">
    <source>
        <dbReference type="Pfam" id="PF18080"/>
    </source>
</evidence>
<evidence type="ECO:0000256" key="3">
    <source>
        <dbReference type="ARBA" id="ARBA00022837"/>
    </source>
</evidence>
<dbReference type="GO" id="GO:0033926">
    <property type="term" value="F:endo-alpha-N-acetylgalactosaminidase activity"/>
    <property type="evidence" value="ECO:0007669"/>
    <property type="project" value="InterPro"/>
</dbReference>
<gene>
    <name evidence="10" type="ORF">BC624_10894</name>
    <name evidence="11" type="ORF">SAMN05443373_10993</name>
</gene>
<dbReference type="Gene3D" id="2.70.98.10">
    <property type="match status" value="1"/>
</dbReference>
<comment type="cofactor">
    <cofactor evidence="1">
        <name>Ca(2+)</name>
        <dbReference type="ChEBI" id="CHEBI:29108"/>
    </cofactor>
</comment>
<dbReference type="GO" id="GO:0030246">
    <property type="term" value="F:carbohydrate binding"/>
    <property type="evidence" value="ECO:0007669"/>
    <property type="project" value="InterPro"/>
</dbReference>
<feature type="chain" id="PRO_5009913411" evidence="4">
    <location>
        <begin position="24"/>
        <end position="997"/>
    </location>
</feature>